<dbReference type="OrthoDB" id="9782128at2"/>
<dbReference type="InterPro" id="IPR001345">
    <property type="entry name" value="PG/BPGM_mutase_AS"/>
</dbReference>
<accession>A0A1G7YYX6</accession>
<protein>
    <submittedName>
        <fullName evidence="4">Probable phosphoglycerate mutase</fullName>
    </submittedName>
</protein>
<dbReference type="CDD" id="cd07067">
    <property type="entry name" value="HP_PGM_like"/>
    <property type="match status" value="1"/>
</dbReference>
<dbReference type="PIRSF" id="PIRSF000709">
    <property type="entry name" value="6PFK_2-Ptase"/>
    <property type="match status" value="1"/>
</dbReference>
<dbReference type="Gene3D" id="3.40.50.1240">
    <property type="entry name" value="Phosphoglycerate mutase-like"/>
    <property type="match status" value="1"/>
</dbReference>
<dbReference type="AlphaFoldDB" id="A0A1G7YYX6"/>
<gene>
    <name evidence="4" type="ORF">SAMN04487996_12714</name>
</gene>
<reference evidence="5" key="1">
    <citation type="submission" date="2016-10" db="EMBL/GenBank/DDBJ databases">
        <authorList>
            <person name="Varghese N."/>
            <person name="Submissions S."/>
        </authorList>
    </citation>
    <scope>NUCLEOTIDE SEQUENCE [LARGE SCALE GENOMIC DNA]</scope>
    <source>
        <strain evidence="5">DSM 25329</strain>
    </source>
</reference>
<evidence type="ECO:0000313" key="4">
    <source>
        <dbReference type="EMBL" id="SDH01627.1"/>
    </source>
</evidence>
<dbReference type="Pfam" id="PF00300">
    <property type="entry name" value="His_Phos_1"/>
    <property type="match status" value="1"/>
</dbReference>
<dbReference type="EMBL" id="FNAN01000027">
    <property type="protein sequence ID" value="SDH01627.1"/>
    <property type="molecule type" value="Genomic_DNA"/>
</dbReference>
<proteinExistence type="predicted"/>
<dbReference type="SMART" id="SM00855">
    <property type="entry name" value="PGAM"/>
    <property type="match status" value="1"/>
</dbReference>
<sequence>MKRKSIYLIRHGETDLNRRGVVQGSGVDSLLNEWGEAQAEAFFNAYQHVPFDKIYTSDLKRTHQTVRGFIRLGIPHESYSGLNEISWGVREGREPNTGDNNYYRELVNAWKVGDVNLAAEGGESPEDVRERQIPVIDAILSRPHERNILIAMHGRAMRVLLTTLFNQPLVRMDDYEHSNLCLYKINYSYDTQQFELEVRNDITHLLSIEIPQTI</sequence>
<keyword evidence="1" id="KW-0378">Hydrolase</keyword>
<dbReference type="PANTHER" id="PTHR46517">
    <property type="entry name" value="FRUCTOSE-2,6-BISPHOSPHATASE TIGAR"/>
    <property type="match status" value="1"/>
</dbReference>
<evidence type="ECO:0000256" key="3">
    <source>
        <dbReference type="PIRSR" id="PIRSR613078-2"/>
    </source>
</evidence>
<dbReference type="STRING" id="659014.SAMN04487996_12714"/>
<dbReference type="RefSeq" id="WP_090157211.1">
    <property type="nucleotide sequence ID" value="NZ_FNAN01000027.1"/>
</dbReference>
<feature type="active site" description="Proton donor/acceptor" evidence="2">
    <location>
        <position position="84"/>
    </location>
</feature>
<name>A0A1G7YYX6_9BACT</name>
<dbReference type="SUPFAM" id="SSF53254">
    <property type="entry name" value="Phosphoglycerate mutase-like"/>
    <property type="match status" value="1"/>
</dbReference>
<feature type="binding site" evidence="3">
    <location>
        <position position="61"/>
    </location>
    <ligand>
        <name>substrate</name>
    </ligand>
</feature>
<feature type="binding site" evidence="3">
    <location>
        <begin position="10"/>
        <end position="17"/>
    </location>
    <ligand>
        <name>substrate</name>
    </ligand>
</feature>
<feature type="active site" description="Tele-phosphohistidine intermediate" evidence="2">
    <location>
        <position position="11"/>
    </location>
</feature>
<dbReference type="InterPro" id="IPR013078">
    <property type="entry name" value="His_Pase_superF_clade-1"/>
</dbReference>
<dbReference type="Proteomes" id="UP000198748">
    <property type="component" value="Unassembled WGS sequence"/>
</dbReference>
<dbReference type="GO" id="GO:0004331">
    <property type="term" value="F:fructose-2,6-bisphosphate 2-phosphatase activity"/>
    <property type="evidence" value="ECO:0007669"/>
    <property type="project" value="TreeGrafter"/>
</dbReference>
<evidence type="ECO:0000256" key="2">
    <source>
        <dbReference type="PIRSR" id="PIRSR613078-1"/>
    </source>
</evidence>
<dbReference type="GO" id="GO:0005829">
    <property type="term" value="C:cytosol"/>
    <property type="evidence" value="ECO:0007669"/>
    <property type="project" value="TreeGrafter"/>
</dbReference>
<dbReference type="PROSITE" id="PS00175">
    <property type="entry name" value="PG_MUTASE"/>
    <property type="match status" value="1"/>
</dbReference>
<evidence type="ECO:0000256" key="1">
    <source>
        <dbReference type="ARBA" id="ARBA00022801"/>
    </source>
</evidence>
<keyword evidence="5" id="KW-1185">Reference proteome</keyword>
<evidence type="ECO:0000313" key="5">
    <source>
        <dbReference type="Proteomes" id="UP000198748"/>
    </source>
</evidence>
<dbReference type="GO" id="GO:0043456">
    <property type="term" value="P:regulation of pentose-phosphate shunt"/>
    <property type="evidence" value="ECO:0007669"/>
    <property type="project" value="TreeGrafter"/>
</dbReference>
<dbReference type="InterPro" id="IPR051695">
    <property type="entry name" value="Phosphoglycerate_Mutase"/>
</dbReference>
<dbReference type="InterPro" id="IPR029033">
    <property type="entry name" value="His_PPase_superfam"/>
</dbReference>
<dbReference type="GO" id="GO:0045820">
    <property type="term" value="P:negative regulation of glycolytic process"/>
    <property type="evidence" value="ECO:0007669"/>
    <property type="project" value="TreeGrafter"/>
</dbReference>
<dbReference type="PANTHER" id="PTHR46517:SF1">
    <property type="entry name" value="FRUCTOSE-2,6-BISPHOSPHATASE TIGAR"/>
    <property type="match status" value="1"/>
</dbReference>
<organism evidence="4 5">
    <name type="scientific">Dyadobacter soli</name>
    <dbReference type="NCBI Taxonomy" id="659014"/>
    <lineage>
        <taxon>Bacteria</taxon>
        <taxon>Pseudomonadati</taxon>
        <taxon>Bacteroidota</taxon>
        <taxon>Cytophagia</taxon>
        <taxon>Cytophagales</taxon>
        <taxon>Spirosomataceae</taxon>
        <taxon>Dyadobacter</taxon>
    </lineage>
</organism>